<geneLocation type="plasmid" evidence="2 3">
    <name>unnamed</name>
</geneLocation>
<name>A0A5Q0CFU7_9HYPH</name>
<keyword evidence="3" id="KW-1185">Reference proteome</keyword>
<evidence type="ECO:0000313" key="2">
    <source>
        <dbReference type="EMBL" id="QFY63020.1"/>
    </source>
</evidence>
<accession>A0A5Q0CFU7</accession>
<keyword evidence="2" id="KW-0614">Plasmid</keyword>
<sequence length="71" mass="7284">MKIRILIAIGTIAALSGCQSILKAEPPKGTLATGQKVLVDDGSCPAGQVKQVTGATPGTPRIKECVPMPKK</sequence>
<dbReference type="AlphaFoldDB" id="A0A5Q0CFU7"/>
<dbReference type="OrthoDB" id="7960998at2"/>
<dbReference type="RefSeq" id="WP_153272994.1">
    <property type="nucleotide sequence ID" value="NZ_CP043499.1"/>
</dbReference>
<dbReference type="PROSITE" id="PS51257">
    <property type="entry name" value="PROKAR_LIPOPROTEIN"/>
    <property type="match status" value="1"/>
</dbReference>
<evidence type="ECO:0000256" key="1">
    <source>
        <dbReference type="SAM" id="MobiDB-lite"/>
    </source>
</evidence>
<dbReference type="EMBL" id="CP043499">
    <property type="protein sequence ID" value="QFY63020.1"/>
    <property type="molecule type" value="Genomic_DNA"/>
</dbReference>
<evidence type="ECO:0000313" key="3">
    <source>
        <dbReference type="Proteomes" id="UP000326881"/>
    </source>
</evidence>
<feature type="region of interest" description="Disordered" evidence="1">
    <location>
        <begin position="49"/>
        <end position="71"/>
    </location>
</feature>
<proteinExistence type="predicted"/>
<dbReference type="InterPro" id="IPR046565">
    <property type="entry name" value="DUF6719"/>
</dbReference>
<dbReference type="Pfam" id="PF20477">
    <property type="entry name" value="DUF6719"/>
    <property type="match status" value="1"/>
</dbReference>
<dbReference type="Proteomes" id="UP000326881">
    <property type="component" value="Plasmid unnamed"/>
</dbReference>
<dbReference type="KEGG" id="rgr:FZ934_22105"/>
<reference evidence="2 3" key="1">
    <citation type="submission" date="2019-08" db="EMBL/GenBank/DDBJ databases">
        <title>Prosopis cineraria nodule microbiome.</title>
        <authorList>
            <person name="Ali R."/>
            <person name="Chaluvadi S.R."/>
            <person name="Wang X."/>
        </authorList>
    </citation>
    <scope>NUCLEOTIDE SEQUENCE [LARGE SCALE GENOMIC DNA]</scope>
    <source>
        <strain evidence="2 3">BG7</strain>
        <plasmid evidence="2 3">unnamed</plasmid>
    </source>
</reference>
<organism evidence="2 3">
    <name type="scientific">Rhizobium grahamii</name>
    <dbReference type="NCBI Taxonomy" id="1120045"/>
    <lineage>
        <taxon>Bacteria</taxon>
        <taxon>Pseudomonadati</taxon>
        <taxon>Pseudomonadota</taxon>
        <taxon>Alphaproteobacteria</taxon>
        <taxon>Hyphomicrobiales</taxon>
        <taxon>Rhizobiaceae</taxon>
        <taxon>Rhizobium/Agrobacterium group</taxon>
        <taxon>Rhizobium</taxon>
    </lineage>
</organism>
<evidence type="ECO:0008006" key="4">
    <source>
        <dbReference type="Google" id="ProtNLM"/>
    </source>
</evidence>
<protein>
    <recommendedName>
        <fullName evidence="4">Lipoprotein</fullName>
    </recommendedName>
</protein>
<gene>
    <name evidence="2" type="ORF">FZ934_22105</name>
</gene>